<name>A0ABS4MI18_9LACO</name>
<dbReference type="InterPro" id="IPR036291">
    <property type="entry name" value="NAD(P)-bd_dom_sf"/>
</dbReference>
<evidence type="ECO:0000313" key="2">
    <source>
        <dbReference type="EMBL" id="MBP2058999.1"/>
    </source>
</evidence>
<evidence type="ECO:0000259" key="1">
    <source>
        <dbReference type="Pfam" id="PF13460"/>
    </source>
</evidence>
<proteinExistence type="predicted"/>
<gene>
    <name evidence="2" type="ORF">J2Z60_002203</name>
</gene>
<dbReference type="InterPro" id="IPR051606">
    <property type="entry name" value="Polyketide_Oxido-like"/>
</dbReference>
<organism evidence="2 3">
    <name type="scientific">Lactobacillus colini</name>
    <dbReference type="NCBI Taxonomy" id="1819254"/>
    <lineage>
        <taxon>Bacteria</taxon>
        <taxon>Bacillati</taxon>
        <taxon>Bacillota</taxon>
        <taxon>Bacilli</taxon>
        <taxon>Lactobacillales</taxon>
        <taxon>Lactobacillaceae</taxon>
        <taxon>Lactobacillus</taxon>
    </lineage>
</organism>
<dbReference type="PANTHER" id="PTHR43355:SF2">
    <property type="entry name" value="FLAVIN REDUCTASE (NADPH)"/>
    <property type="match status" value="1"/>
</dbReference>
<dbReference type="PANTHER" id="PTHR43355">
    <property type="entry name" value="FLAVIN REDUCTASE (NADPH)"/>
    <property type="match status" value="1"/>
</dbReference>
<reference evidence="2 3" key="1">
    <citation type="submission" date="2021-03" db="EMBL/GenBank/DDBJ databases">
        <title>Genomic Encyclopedia of Type Strains, Phase IV (KMG-IV): sequencing the most valuable type-strain genomes for metagenomic binning, comparative biology and taxonomic classification.</title>
        <authorList>
            <person name="Goeker M."/>
        </authorList>
    </citation>
    <scope>NUCLEOTIDE SEQUENCE [LARGE SCALE GENOMIC DNA]</scope>
    <source>
        <strain evidence="2 3">DSM 101872</strain>
    </source>
</reference>
<dbReference type="Proteomes" id="UP001519292">
    <property type="component" value="Unassembled WGS sequence"/>
</dbReference>
<feature type="domain" description="NAD(P)-binding" evidence="1">
    <location>
        <begin position="8"/>
        <end position="124"/>
    </location>
</feature>
<dbReference type="Gene3D" id="3.40.50.720">
    <property type="entry name" value="NAD(P)-binding Rossmann-like Domain"/>
    <property type="match status" value="1"/>
</dbReference>
<dbReference type="Pfam" id="PF13460">
    <property type="entry name" value="NAD_binding_10"/>
    <property type="match status" value="1"/>
</dbReference>
<dbReference type="EMBL" id="JAGGLU010000029">
    <property type="protein sequence ID" value="MBP2058999.1"/>
    <property type="molecule type" value="Genomic_DNA"/>
</dbReference>
<comment type="caution">
    <text evidence="2">The sequence shown here is derived from an EMBL/GenBank/DDBJ whole genome shotgun (WGS) entry which is preliminary data.</text>
</comment>
<dbReference type="SUPFAM" id="SSF51735">
    <property type="entry name" value="NAD(P)-binding Rossmann-fold domains"/>
    <property type="match status" value="1"/>
</dbReference>
<evidence type="ECO:0000313" key="3">
    <source>
        <dbReference type="Proteomes" id="UP001519292"/>
    </source>
</evidence>
<keyword evidence="3" id="KW-1185">Reference proteome</keyword>
<protein>
    <submittedName>
        <fullName evidence="2">NADH-flavin reductase</fullName>
    </submittedName>
</protein>
<sequence>MTKVAIIGANGQIARLVEDKILTGNSNIELTLLLRNAARLDSLADNPRVTIIDGDANNPEDLRKVIKGQDIVYVAFVDHGADAKLTQDVIKIMDEEGVKRLISSNILGIYDEVPEPFGSYNRDVCFGGEVKPTDTVVLSDKYIEK</sequence>
<dbReference type="InterPro" id="IPR016040">
    <property type="entry name" value="NAD(P)-bd_dom"/>
</dbReference>
<accession>A0ABS4MI18</accession>